<dbReference type="Gene3D" id="3.40.50.300">
    <property type="entry name" value="P-loop containing nucleotide triphosphate hydrolases"/>
    <property type="match status" value="2"/>
</dbReference>
<dbReference type="PROSITE" id="PS51882">
    <property type="entry name" value="G_ALPHA"/>
    <property type="match status" value="1"/>
</dbReference>
<comment type="caution">
    <text evidence="8">The sequence shown here is derived from an EMBL/GenBank/DDBJ whole genome shotgun (WGS) entry which is preliminary data.</text>
</comment>
<evidence type="ECO:0000256" key="1">
    <source>
        <dbReference type="ARBA" id="ARBA00022723"/>
    </source>
</evidence>
<dbReference type="GO" id="GO:0031683">
    <property type="term" value="F:G-protein beta/gamma-subunit complex binding"/>
    <property type="evidence" value="ECO:0007669"/>
    <property type="project" value="InterPro"/>
</dbReference>
<dbReference type="GO" id="GO:0007188">
    <property type="term" value="P:adenylate cyclase-modulating G protein-coupled receptor signaling pathway"/>
    <property type="evidence" value="ECO:0007669"/>
    <property type="project" value="TreeGrafter"/>
</dbReference>
<feature type="binding site" evidence="5">
    <location>
        <begin position="417"/>
        <end position="420"/>
    </location>
    <ligand>
        <name>GTP</name>
        <dbReference type="ChEBI" id="CHEBI:37565"/>
    </ligand>
</feature>
<evidence type="ECO:0000313" key="8">
    <source>
        <dbReference type="EMBL" id="KAJ7190671.1"/>
    </source>
</evidence>
<feature type="binding site" evidence="5">
    <location>
        <begin position="309"/>
        <end position="315"/>
    </location>
    <ligand>
        <name>GTP</name>
        <dbReference type="ChEBI" id="CHEBI:37565"/>
    </ligand>
</feature>
<dbReference type="SMART" id="SM00275">
    <property type="entry name" value="G_alpha"/>
    <property type="match status" value="1"/>
</dbReference>
<accession>A0AAD6UMT8</accession>
<dbReference type="SUPFAM" id="SSF52540">
    <property type="entry name" value="P-loop containing nucleoside triphosphate hydrolases"/>
    <property type="match status" value="1"/>
</dbReference>
<dbReference type="GO" id="GO:0003924">
    <property type="term" value="F:GTPase activity"/>
    <property type="evidence" value="ECO:0007669"/>
    <property type="project" value="InterPro"/>
</dbReference>
<dbReference type="GO" id="GO:0005834">
    <property type="term" value="C:heterotrimeric G-protein complex"/>
    <property type="evidence" value="ECO:0007669"/>
    <property type="project" value="TreeGrafter"/>
</dbReference>
<dbReference type="InterPro" id="IPR027417">
    <property type="entry name" value="P-loop_NTPase"/>
</dbReference>
<sequence length="507" mass="57399">MPGRVLMRSFDESDPIAAAIAPPENESPGERQNRILKERVAKQISDEIDEQLSREKQFAKKQAKPVKVLLLGQSESGKSTTLKNFQLMCEPKAFRAERASWRAIIHLNVVRSVRTILDALAVASSAPEALPPSPRSSASSGSRDSLTVRPDTDLLALRMRLLPLLQIEDELTRRLAHPDTHEQDRAQLTPGTPVSASRTPALFRRRAGKEVAVNSAVAWKHVFMRSPESDDGVRESIDTLNLVDWDDPEDPGTLLHARSEDMQRLWAHPTVRLTLERQGIRLQESSGFFLDELSEVTAPRYVPRDEHILRARLKTLGVSEHCMRLTDPNGGITREFRIFDVGGQRSMRRKHCFAPSTKWVPYFDDMDAIIFLAPISAFDQTLSEDPRVNRLADSVELWTEIASNKLLQKTNLVLFLNKVDIMQAKLAAGIQFADYCPAYGRRPNDFDSASRYLKKQFSGILKQQSPLPRVFYCHLTNVIDTQATANVLRNMQDMLMRFNLKESHLIM</sequence>
<dbReference type="EMBL" id="JARJCW010000145">
    <property type="protein sequence ID" value="KAJ7190671.1"/>
    <property type="molecule type" value="Genomic_DNA"/>
</dbReference>
<reference evidence="8" key="1">
    <citation type="submission" date="2023-03" db="EMBL/GenBank/DDBJ databases">
        <title>Massive genome expansion in bonnet fungi (Mycena s.s.) driven by repeated elements and novel gene families across ecological guilds.</title>
        <authorList>
            <consortium name="Lawrence Berkeley National Laboratory"/>
            <person name="Harder C.B."/>
            <person name="Miyauchi S."/>
            <person name="Viragh M."/>
            <person name="Kuo A."/>
            <person name="Thoen E."/>
            <person name="Andreopoulos B."/>
            <person name="Lu D."/>
            <person name="Skrede I."/>
            <person name="Drula E."/>
            <person name="Henrissat B."/>
            <person name="Morin E."/>
            <person name="Kohler A."/>
            <person name="Barry K."/>
            <person name="LaButti K."/>
            <person name="Morin E."/>
            <person name="Salamov A."/>
            <person name="Lipzen A."/>
            <person name="Mereny Z."/>
            <person name="Hegedus B."/>
            <person name="Baldrian P."/>
            <person name="Stursova M."/>
            <person name="Weitz H."/>
            <person name="Taylor A."/>
            <person name="Grigoriev I.V."/>
            <person name="Nagy L.G."/>
            <person name="Martin F."/>
            <person name="Kauserud H."/>
        </authorList>
    </citation>
    <scope>NUCLEOTIDE SEQUENCE</scope>
    <source>
        <strain evidence="8">9144</strain>
    </source>
</reference>
<organism evidence="8 9">
    <name type="scientific">Mycena pura</name>
    <dbReference type="NCBI Taxonomy" id="153505"/>
    <lineage>
        <taxon>Eukaryota</taxon>
        <taxon>Fungi</taxon>
        <taxon>Dikarya</taxon>
        <taxon>Basidiomycota</taxon>
        <taxon>Agaricomycotina</taxon>
        <taxon>Agaricomycetes</taxon>
        <taxon>Agaricomycetidae</taxon>
        <taxon>Agaricales</taxon>
        <taxon>Marasmiineae</taxon>
        <taxon>Mycenaceae</taxon>
        <taxon>Mycena</taxon>
    </lineage>
</organism>
<dbReference type="FunFam" id="3.40.50.300:FF:000692">
    <property type="entry name" value="Guanine nucleotide-binding protein subunit alpha"/>
    <property type="match status" value="1"/>
</dbReference>
<evidence type="ECO:0000256" key="7">
    <source>
        <dbReference type="SAM" id="MobiDB-lite"/>
    </source>
</evidence>
<dbReference type="Pfam" id="PF00503">
    <property type="entry name" value="G-alpha"/>
    <property type="match status" value="1"/>
</dbReference>
<feature type="region of interest" description="Disordered" evidence="7">
    <location>
        <begin position="177"/>
        <end position="200"/>
    </location>
</feature>
<keyword evidence="3 5" id="KW-0342">GTP-binding</keyword>
<dbReference type="PRINTS" id="PR00318">
    <property type="entry name" value="GPROTEINA"/>
</dbReference>
<dbReference type="GO" id="GO:0001664">
    <property type="term" value="F:G protein-coupled receptor binding"/>
    <property type="evidence" value="ECO:0007669"/>
    <property type="project" value="TreeGrafter"/>
</dbReference>
<dbReference type="GO" id="GO:0005737">
    <property type="term" value="C:cytoplasm"/>
    <property type="evidence" value="ECO:0007669"/>
    <property type="project" value="TreeGrafter"/>
</dbReference>
<feature type="region of interest" description="Disordered" evidence="7">
    <location>
        <begin position="124"/>
        <end position="147"/>
    </location>
</feature>
<evidence type="ECO:0000256" key="2">
    <source>
        <dbReference type="ARBA" id="ARBA00022741"/>
    </source>
</evidence>
<gene>
    <name evidence="8" type="ORF">GGX14DRAFT_603907</name>
</gene>
<dbReference type="Gene3D" id="1.10.400.10">
    <property type="entry name" value="GI Alpha 1, domain 2-like"/>
    <property type="match status" value="1"/>
</dbReference>
<feature type="binding site" evidence="6">
    <location>
        <position position="315"/>
    </location>
    <ligand>
        <name>Mg(2+)</name>
        <dbReference type="ChEBI" id="CHEBI:18420"/>
    </ligand>
</feature>
<proteinExistence type="predicted"/>
<dbReference type="GO" id="GO:0046872">
    <property type="term" value="F:metal ion binding"/>
    <property type="evidence" value="ECO:0007669"/>
    <property type="project" value="UniProtKB-KW"/>
</dbReference>
<dbReference type="InterPro" id="IPR011025">
    <property type="entry name" value="GproteinA_insert"/>
</dbReference>
<dbReference type="GO" id="GO:0005525">
    <property type="term" value="F:GTP binding"/>
    <property type="evidence" value="ECO:0007669"/>
    <property type="project" value="UniProtKB-KW"/>
</dbReference>
<feature type="binding site" evidence="5">
    <location>
        <begin position="340"/>
        <end position="344"/>
    </location>
    <ligand>
        <name>GTP</name>
        <dbReference type="ChEBI" id="CHEBI:37565"/>
    </ligand>
</feature>
<protein>
    <submittedName>
        <fullName evidence="8">Guanine nucleotide binding protein, alpha subunit</fullName>
    </submittedName>
</protein>
<dbReference type="PANTHER" id="PTHR10218">
    <property type="entry name" value="GTP-BINDING PROTEIN ALPHA SUBUNIT"/>
    <property type="match status" value="1"/>
</dbReference>
<dbReference type="Proteomes" id="UP001219525">
    <property type="component" value="Unassembled WGS sequence"/>
</dbReference>
<dbReference type="InterPro" id="IPR001019">
    <property type="entry name" value="Gprotein_alpha_su"/>
</dbReference>
<keyword evidence="9" id="KW-1185">Reference proteome</keyword>
<keyword evidence="4" id="KW-0807">Transducer</keyword>
<dbReference type="SUPFAM" id="SSF47895">
    <property type="entry name" value="Transducin (alpha subunit), insertion domain"/>
    <property type="match status" value="1"/>
</dbReference>
<keyword evidence="2 5" id="KW-0547">Nucleotide-binding</keyword>
<dbReference type="AlphaFoldDB" id="A0AAD6UMT8"/>
<dbReference type="PANTHER" id="PTHR10218:SF360">
    <property type="entry name" value="GUANINE NUCLEOTIDE-BINDING PROTEIN SUBUNIT ALPHA HOMOLOG"/>
    <property type="match status" value="1"/>
</dbReference>
<evidence type="ECO:0000313" key="9">
    <source>
        <dbReference type="Proteomes" id="UP001219525"/>
    </source>
</evidence>
<evidence type="ECO:0000256" key="3">
    <source>
        <dbReference type="ARBA" id="ARBA00023134"/>
    </source>
</evidence>
<feature type="compositionally biased region" description="Polar residues" evidence="7">
    <location>
        <begin position="189"/>
        <end position="198"/>
    </location>
</feature>
<evidence type="ECO:0000256" key="6">
    <source>
        <dbReference type="PIRSR" id="PIRSR601019-2"/>
    </source>
</evidence>
<evidence type="ECO:0000256" key="4">
    <source>
        <dbReference type="ARBA" id="ARBA00023224"/>
    </source>
</evidence>
<evidence type="ECO:0000256" key="5">
    <source>
        <dbReference type="PIRSR" id="PIRSR601019-1"/>
    </source>
</evidence>
<keyword evidence="6" id="KW-0460">Magnesium</keyword>
<keyword evidence="1 6" id="KW-0479">Metal-binding</keyword>
<name>A0AAD6UMT8_9AGAR</name>
<feature type="compositionally biased region" description="Low complexity" evidence="7">
    <location>
        <begin position="135"/>
        <end position="145"/>
    </location>
</feature>